<dbReference type="EMBL" id="BRXZ01008516">
    <property type="protein sequence ID" value="GMI27424.1"/>
    <property type="molecule type" value="Genomic_DNA"/>
</dbReference>
<organism evidence="1 2">
    <name type="scientific">Triparma retinervis</name>
    <dbReference type="NCBI Taxonomy" id="2557542"/>
    <lineage>
        <taxon>Eukaryota</taxon>
        <taxon>Sar</taxon>
        <taxon>Stramenopiles</taxon>
        <taxon>Ochrophyta</taxon>
        <taxon>Bolidophyceae</taxon>
        <taxon>Parmales</taxon>
        <taxon>Triparmaceae</taxon>
        <taxon>Triparma</taxon>
    </lineage>
</organism>
<feature type="non-terminal residue" evidence="1">
    <location>
        <position position="71"/>
    </location>
</feature>
<keyword evidence="2" id="KW-1185">Reference proteome</keyword>
<protein>
    <submittedName>
        <fullName evidence="1">Uncharacterized protein</fullName>
    </submittedName>
</protein>
<gene>
    <name evidence="1" type="ORF">TrRE_jg7323</name>
</gene>
<evidence type="ECO:0000313" key="2">
    <source>
        <dbReference type="Proteomes" id="UP001165082"/>
    </source>
</evidence>
<feature type="non-terminal residue" evidence="1">
    <location>
        <position position="1"/>
    </location>
</feature>
<dbReference type="Proteomes" id="UP001165082">
    <property type="component" value="Unassembled WGS sequence"/>
</dbReference>
<dbReference type="AlphaFoldDB" id="A0A9W7FYF1"/>
<name>A0A9W7FYF1_9STRA</name>
<evidence type="ECO:0000313" key="1">
    <source>
        <dbReference type="EMBL" id="GMI27424.1"/>
    </source>
</evidence>
<reference evidence="1" key="1">
    <citation type="submission" date="2022-07" db="EMBL/GenBank/DDBJ databases">
        <title>Genome analysis of Parmales, a sister group of diatoms, reveals the evolutionary specialization of diatoms from phago-mixotrophs to photoautotrophs.</title>
        <authorList>
            <person name="Ban H."/>
            <person name="Sato S."/>
            <person name="Yoshikawa S."/>
            <person name="Kazumasa Y."/>
            <person name="Nakamura Y."/>
            <person name="Ichinomiya M."/>
            <person name="Saitoh K."/>
            <person name="Sato N."/>
            <person name="Blanc-Mathieu R."/>
            <person name="Endo H."/>
            <person name="Kuwata A."/>
            <person name="Ogata H."/>
        </authorList>
    </citation>
    <scope>NUCLEOTIDE SEQUENCE</scope>
</reference>
<accession>A0A9W7FYF1</accession>
<sequence length="71" mass="7634">VGPTTTPTSPSALSATAQLSRFDRLKKNYKGPKTTTDTSGVAFTYEAFEEAVAATDYSFNRNDVIKGTIVQ</sequence>
<comment type="caution">
    <text evidence="1">The sequence shown here is derived from an EMBL/GenBank/DDBJ whole genome shotgun (WGS) entry which is preliminary data.</text>
</comment>
<proteinExistence type="predicted"/>